<dbReference type="AlphaFoldDB" id="A0A6V7R509"/>
<keyword evidence="9" id="KW-1185">Reference proteome</keyword>
<sequence length="267" mass="30245">MRLDSHKKETRIASLLIEDLFGLNRTALISRGTDPISAKDLQTYRHAINSVIADYPYQYVTGTAHFYGRKFSVSKSTLIPRNETEELVYHVLDKVKYGRVVDIGTGTGAIGITLKLENPELDVIITDISEEALQIAEKNKQALKTDVTVLQGDILSPLIRKKIRVDVLISNPPYIADFETNLMSKSTLKHEPHSALFAREEGLYFYRQIIEGLDEVLNMDGQVFFEIGFNQGDKVKGLFLSRWPNSTVEIIKDINGLDRIIYAKWVN</sequence>
<feature type="domain" description="Release factor glutamine methyltransferase N-terminal" evidence="7">
    <location>
        <begin position="3"/>
        <end position="62"/>
    </location>
</feature>
<evidence type="ECO:0000259" key="6">
    <source>
        <dbReference type="Pfam" id="PF05175"/>
    </source>
</evidence>
<dbReference type="EMBL" id="CAJEWB010000004">
    <property type="protein sequence ID" value="CAD2072105.1"/>
    <property type="molecule type" value="Genomic_DNA"/>
</dbReference>
<reference evidence="8 9" key="1">
    <citation type="submission" date="2020-07" db="EMBL/GenBank/DDBJ databases">
        <authorList>
            <person name="Criscuolo A."/>
        </authorList>
    </citation>
    <scope>NUCLEOTIDE SEQUENCE [LARGE SCALE GENOMIC DNA]</scope>
    <source>
        <strain evidence="8">CIP107946</strain>
    </source>
</reference>
<dbReference type="Pfam" id="PF05175">
    <property type="entry name" value="MTS"/>
    <property type="match status" value="1"/>
</dbReference>
<dbReference type="NCBIfam" id="TIGR03534">
    <property type="entry name" value="RF_mod_PrmC"/>
    <property type="match status" value="1"/>
</dbReference>
<comment type="caution">
    <text evidence="8">The sequence shown here is derived from an EMBL/GenBank/DDBJ whole genome shotgun (WGS) entry which is preliminary data.</text>
</comment>
<evidence type="ECO:0000259" key="7">
    <source>
        <dbReference type="Pfam" id="PF17827"/>
    </source>
</evidence>
<comment type="catalytic activity">
    <reaction evidence="4 5">
        <text>L-glutaminyl-[peptide chain release factor] + S-adenosyl-L-methionine = N(5)-methyl-L-glutaminyl-[peptide chain release factor] + S-adenosyl-L-homocysteine + H(+)</text>
        <dbReference type="Rhea" id="RHEA:42896"/>
        <dbReference type="Rhea" id="RHEA-COMP:10271"/>
        <dbReference type="Rhea" id="RHEA-COMP:10272"/>
        <dbReference type="ChEBI" id="CHEBI:15378"/>
        <dbReference type="ChEBI" id="CHEBI:30011"/>
        <dbReference type="ChEBI" id="CHEBI:57856"/>
        <dbReference type="ChEBI" id="CHEBI:59789"/>
        <dbReference type="ChEBI" id="CHEBI:61891"/>
        <dbReference type="EC" id="2.1.1.297"/>
    </reaction>
</comment>
<keyword evidence="2 5" id="KW-0808">Transferase</keyword>
<dbReference type="GO" id="GO:0032259">
    <property type="term" value="P:methylation"/>
    <property type="evidence" value="ECO:0007669"/>
    <property type="project" value="UniProtKB-KW"/>
</dbReference>
<comment type="similarity">
    <text evidence="5">Belongs to the protein N5-glutamine methyltransferase family. PrmC subfamily.</text>
</comment>
<comment type="function">
    <text evidence="5">Methylates the class 1 translation termination release factors RF1/PrfA and RF2/PrfB on the glutamine residue of the universally conserved GGQ motif.</text>
</comment>
<protein>
    <recommendedName>
        <fullName evidence="5">Release factor glutamine methyltransferase</fullName>
        <shortName evidence="5">RF MTase</shortName>
        <ecNumber evidence="5">2.1.1.297</ecNumber>
    </recommendedName>
    <alternativeName>
        <fullName evidence="5">N5-glutamine methyltransferase PrmC</fullName>
    </alternativeName>
    <alternativeName>
        <fullName evidence="5">Protein-(glutamine-N5) MTase PrmC</fullName>
    </alternativeName>
    <alternativeName>
        <fullName evidence="5">Protein-glutamine N-methyltransferase PrmC</fullName>
    </alternativeName>
</protein>
<feature type="binding site" evidence="5">
    <location>
        <position position="171"/>
    </location>
    <ligand>
        <name>S-adenosyl-L-methionine</name>
        <dbReference type="ChEBI" id="CHEBI:59789"/>
    </ligand>
</feature>
<organism evidence="8 9">
    <name type="scientific">Phocicoccus pinnipedialis</name>
    <dbReference type="NCBI Taxonomy" id="110845"/>
    <lineage>
        <taxon>Bacteria</taxon>
        <taxon>Bacillati</taxon>
        <taxon>Bacillota</taxon>
        <taxon>Bacilli</taxon>
        <taxon>Bacillales</taxon>
        <taxon>Salinicoccaceae</taxon>
        <taxon>Phocicoccus</taxon>
    </lineage>
</organism>
<proteinExistence type="inferred from homology"/>
<dbReference type="GO" id="GO:0003676">
    <property type="term" value="F:nucleic acid binding"/>
    <property type="evidence" value="ECO:0007669"/>
    <property type="project" value="InterPro"/>
</dbReference>
<dbReference type="InterPro" id="IPR007848">
    <property type="entry name" value="Small_mtfrase_dom"/>
</dbReference>
<dbReference type="InterPro" id="IPR002052">
    <property type="entry name" value="DNA_methylase_N6_adenine_CS"/>
</dbReference>
<evidence type="ECO:0000256" key="1">
    <source>
        <dbReference type="ARBA" id="ARBA00022603"/>
    </source>
</evidence>
<dbReference type="Gene3D" id="3.40.50.150">
    <property type="entry name" value="Vaccinia Virus protein VP39"/>
    <property type="match status" value="1"/>
</dbReference>
<evidence type="ECO:0000256" key="2">
    <source>
        <dbReference type="ARBA" id="ARBA00022679"/>
    </source>
</evidence>
<dbReference type="PANTHER" id="PTHR18895">
    <property type="entry name" value="HEMK METHYLTRANSFERASE"/>
    <property type="match status" value="1"/>
</dbReference>
<dbReference type="InterPro" id="IPR040758">
    <property type="entry name" value="PrmC_N"/>
</dbReference>
<dbReference type="InterPro" id="IPR050320">
    <property type="entry name" value="N5-glutamine_MTase"/>
</dbReference>
<keyword evidence="3 5" id="KW-0949">S-adenosyl-L-methionine</keyword>
<dbReference type="InterPro" id="IPR004556">
    <property type="entry name" value="HemK-like"/>
</dbReference>
<feature type="binding site" evidence="5">
    <location>
        <begin position="104"/>
        <end position="108"/>
    </location>
    <ligand>
        <name>S-adenosyl-L-methionine</name>
        <dbReference type="ChEBI" id="CHEBI:59789"/>
    </ligand>
</feature>
<evidence type="ECO:0000313" key="8">
    <source>
        <dbReference type="EMBL" id="CAD2072105.1"/>
    </source>
</evidence>
<dbReference type="PROSITE" id="PS00092">
    <property type="entry name" value="N6_MTASE"/>
    <property type="match status" value="1"/>
</dbReference>
<feature type="binding site" evidence="5">
    <location>
        <position position="127"/>
    </location>
    <ligand>
        <name>S-adenosyl-L-methionine</name>
        <dbReference type="ChEBI" id="CHEBI:59789"/>
    </ligand>
</feature>
<evidence type="ECO:0000256" key="4">
    <source>
        <dbReference type="ARBA" id="ARBA00048391"/>
    </source>
</evidence>
<evidence type="ECO:0000256" key="3">
    <source>
        <dbReference type="ARBA" id="ARBA00022691"/>
    </source>
</evidence>
<dbReference type="InterPro" id="IPR019874">
    <property type="entry name" value="RF_methyltr_PrmC"/>
</dbReference>
<dbReference type="NCBIfam" id="TIGR00536">
    <property type="entry name" value="hemK_fam"/>
    <property type="match status" value="1"/>
</dbReference>
<dbReference type="Proteomes" id="UP000588186">
    <property type="component" value="Unassembled WGS sequence"/>
</dbReference>
<accession>A0A6V7R509</accession>
<evidence type="ECO:0000256" key="5">
    <source>
        <dbReference type="HAMAP-Rule" id="MF_02126"/>
    </source>
</evidence>
<feature type="binding site" evidence="5">
    <location>
        <begin position="171"/>
        <end position="174"/>
    </location>
    <ligand>
        <name>substrate</name>
    </ligand>
</feature>
<comment type="caution">
    <text evidence="5">Lacks conserved residue(s) required for the propagation of feature annotation.</text>
</comment>
<dbReference type="EC" id="2.1.1.297" evidence="5"/>
<dbReference type="InterPro" id="IPR029063">
    <property type="entry name" value="SAM-dependent_MTases_sf"/>
</dbReference>
<gene>
    <name evidence="5 8" type="primary">prmC</name>
    <name evidence="8" type="ORF">JEOPIN946_00303</name>
</gene>
<dbReference type="HAMAP" id="MF_02126">
    <property type="entry name" value="RF_methyltr_PrmC"/>
    <property type="match status" value="1"/>
</dbReference>
<evidence type="ECO:0000313" key="9">
    <source>
        <dbReference type="Proteomes" id="UP000588186"/>
    </source>
</evidence>
<name>A0A6V7R509_9BACL</name>
<keyword evidence="1 5" id="KW-0489">Methyltransferase</keyword>
<dbReference type="Gene3D" id="1.10.8.10">
    <property type="entry name" value="DNA helicase RuvA subunit, C-terminal domain"/>
    <property type="match status" value="1"/>
</dbReference>
<dbReference type="GO" id="GO:0102559">
    <property type="term" value="F:peptide chain release factor N(5)-glutamine methyltransferase activity"/>
    <property type="evidence" value="ECO:0007669"/>
    <property type="project" value="UniProtKB-EC"/>
</dbReference>
<dbReference type="Pfam" id="PF17827">
    <property type="entry name" value="PrmC_N"/>
    <property type="match status" value="1"/>
</dbReference>
<dbReference type="PANTHER" id="PTHR18895:SF74">
    <property type="entry name" value="MTRF1L RELEASE FACTOR GLUTAMINE METHYLTRANSFERASE"/>
    <property type="match status" value="1"/>
</dbReference>
<dbReference type="SUPFAM" id="SSF53335">
    <property type="entry name" value="S-adenosyl-L-methionine-dependent methyltransferases"/>
    <property type="match status" value="1"/>
</dbReference>
<feature type="domain" description="Methyltransferase small" evidence="6">
    <location>
        <begin position="87"/>
        <end position="185"/>
    </location>
</feature>
<dbReference type="CDD" id="cd02440">
    <property type="entry name" value="AdoMet_MTases"/>
    <property type="match status" value="1"/>
</dbReference>